<dbReference type="PANTHER" id="PTHR48200">
    <property type="entry name" value="PROTEIN, PUTATIVE-RELATED"/>
    <property type="match status" value="1"/>
</dbReference>
<accession>A0A7J9J325</accession>
<dbReference type="AlphaFoldDB" id="A0A7J9J325"/>
<proteinExistence type="predicted"/>
<dbReference type="EMBL" id="JABFAE010000005">
    <property type="protein sequence ID" value="MBA0828533.1"/>
    <property type="molecule type" value="Genomic_DNA"/>
</dbReference>
<reference evidence="2 3" key="1">
    <citation type="journal article" date="2019" name="Genome Biol. Evol.">
        <title>Insights into the evolution of the New World diploid cottons (Gossypium, subgenus Houzingenia) based on genome sequencing.</title>
        <authorList>
            <person name="Grover C.E."/>
            <person name="Arick M.A. 2nd"/>
            <person name="Thrash A."/>
            <person name="Conover J.L."/>
            <person name="Sanders W.S."/>
            <person name="Peterson D.G."/>
            <person name="Frelichowski J.E."/>
            <person name="Scheffler J.A."/>
            <person name="Scheffler B.E."/>
            <person name="Wendel J.F."/>
        </authorList>
    </citation>
    <scope>NUCLEOTIDE SEQUENCE [LARGE SCALE GENOMIC DNA]</scope>
    <source>
        <strain evidence="2">6</strain>
        <tissue evidence="2">Leaf</tissue>
    </source>
</reference>
<dbReference type="Pfam" id="PF24924">
    <property type="entry name" value="DUF7745"/>
    <property type="match status" value="1"/>
</dbReference>
<protein>
    <recommendedName>
        <fullName evidence="1">DUF7745 domain-containing protein</fullName>
    </recommendedName>
</protein>
<name>A0A7J9J325_9ROSI</name>
<comment type="caution">
    <text evidence="2">The sequence shown here is derived from an EMBL/GenBank/DDBJ whole genome shotgun (WGS) entry which is preliminary data.</text>
</comment>
<sequence>TFDISLHIALHKSVDFTLLSESEKLFLREYLNRELIMEKGFLDKVEDNAAVQIWSEKIQQEKGDSLIEGYVSELWDFTRISLLHFWKVDLVPTVEEYTTLIRCPKIQANKAYSRPANIPTFLKKLMSITKTSEQWVTTQIKQNGDSKCIPWKNFRDLILAHPDMKKGIDVFALSIYGLVVFPKALGHVDEVVSDLFDRLHKGVTPVSVILAETFRSLNVCQRAGEGRFIGCAQFLLAWFHSHFWKIEKISYRVFFVNYSPLKELVATPRRDDILEENWMVIL</sequence>
<evidence type="ECO:0000259" key="1">
    <source>
        <dbReference type="Pfam" id="PF24924"/>
    </source>
</evidence>
<organism evidence="2 3">
    <name type="scientific">Gossypium armourianum</name>
    <dbReference type="NCBI Taxonomy" id="34283"/>
    <lineage>
        <taxon>Eukaryota</taxon>
        <taxon>Viridiplantae</taxon>
        <taxon>Streptophyta</taxon>
        <taxon>Embryophyta</taxon>
        <taxon>Tracheophyta</taxon>
        <taxon>Spermatophyta</taxon>
        <taxon>Magnoliopsida</taxon>
        <taxon>eudicotyledons</taxon>
        <taxon>Gunneridae</taxon>
        <taxon>Pentapetalae</taxon>
        <taxon>rosids</taxon>
        <taxon>malvids</taxon>
        <taxon>Malvales</taxon>
        <taxon>Malvaceae</taxon>
        <taxon>Malvoideae</taxon>
        <taxon>Gossypium</taxon>
    </lineage>
</organism>
<evidence type="ECO:0000313" key="3">
    <source>
        <dbReference type="Proteomes" id="UP000593575"/>
    </source>
</evidence>
<keyword evidence="3" id="KW-1185">Reference proteome</keyword>
<evidence type="ECO:0000313" key="2">
    <source>
        <dbReference type="EMBL" id="MBA0828533.1"/>
    </source>
</evidence>
<dbReference type="Proteomes" id="UP000593575">
    <property type="component" value="Unassembled WGS sequence"/>
</dbReference>
<gene>
    <name evidence="2" type="ORF">Goarm_013205</name>
</gene>
<dbReference type="InterPro" id="IPR056647">
    <property type="entry name" value="DUF7745"/>
</dbReference>
<feature type="non-terminal residue" evidence="2">
    <location>
        <position position="1"/>
    </location>
</feature>
<dbReference type="PANTHER" id="PTHR48200:SF1">
    <property type="entry name" value="AMINOTRANSFERASE-LIKE PLANT MOBILE DOMAIN-CONTAINING PROTEIN"/>
    <property type="match status" value="1"/>
</dbReference>
<feature type="domain" description="DUF7745" evidence="1">
    <location>
        <begin position="84"/>
        <end position="245"/>
    </location>
</feature>